<dbReference type="Gene3D" id="3.40.1030.10">
    <property type="entry name" value="Nucleoside phosphorylase/phosphoribosyltransferase catalytic domain"/>
    <property type="match status" value="1"/>
</dbReference>
<keyword evidence="1" id="KW-0328">Glycosyltransferase</keyword>
<name>A0ABP7KDR3_9RHOB</name>
<dbReference type="EMBL" id="BAABDF010000007">
    <property type="protein sequence ID" value="GAA3874272.1"/>
    <property type="molecule type" value="Genomic_DNA"/>
</dbReference>
<dbReference type="PANTHER" id="PTHR43285">
    <property type="entry name" value="ANTHRANILATE PHOSPHORIBOSYLTRANSFERASE"/>
    <property type="match status" value="1"/>
</dbReference>
<accession>A0ABP7KDR3</accession>
<dbReference type="InterPro" id="IPR035902">
    <property type="entry name" value="Nuc_phospho_transferase"/>
</dbReference>
<evidence type="ECO:0000259" key="3">
    <source>
        <dbReference type="Pfam" id="PF02885"/>
    </source>
</evidence>
<reference evidence="5" key="1">
    <citation type="journal article" date="2019" name="Int. J. Syst. Evol. Microbiol.">
        <title>The Global Catalogue of Microorganisms (GCM) 10K type strain sequencing project: providing services to taxonomists for standard genome sequencing and annotation.</title>
        <authorList>
            <consortium name="The Broad Institute Genomics Platform"/>
            <consortium name="The Broad Institute Genome Sequencing Center for Infectious Disease"/>
            <person name="Wu L."/>
            <person name="Ma J."/>
        </authorList>
    </citation>
    <scope>NUCLEOTIDE SEQUENCE [LARGE SCALE GENOMIC DNA]</scope>
    <source>
        <strain evidence="5">JCM 17190</strain>
    </source>
</reference>
<dbReference type="NCBIfam" id="NF006564">
    <property type="entry name" value="PRK09071.1"/>
    <property type="match status" value="1"/>
</dbReference>
<evidence type="ECO:0000256" key="1">
    <source>
        <dbReference type="ARBA" id="ARBA00022676"/>
    </source>
</evidence>
<dbReference type="Proteomes" id="UP001399917">
    <property type="component" value="Unassembled WGS sequence"/>
</dbReference>
<proteinExistence type="predicted"/>
<dbReference type="InterPro" id="IPR036320">
    <property type="entry name" value="Glycosyl_Trfase_fam3_N_dom_sf"/>
</dbReference>
<sequence length="324" mass="33740">MKTALAPYVRILGRGPSFSRSLTREEAEAAMGIVLAGDAAPEALGAMLMLMRMKGETADEIAGFATAARAAAPVSGALSGEVALDWPSYAAGRTRGLPWFLLAAKLVASAGHPVLLHGWNSHQGSNASVRAALGPLGIPVAQDRDVRELATGIAYLPLETLSMPLFDILGLRAVFNLRSCINTVLRVLNPAGAAASVQGVFHPPYRQLQQDACLAMGQKNLTVLKGGGGEFERNPSKDIALFGLRNGVAFDEVAAPMDAAHVRLADGAQSSDPAALPALWSGELEDAFALSIVLGTADLALQTLGVTTPASELWQARDRSAIAA</sequence>
<dbReference type="RefSeq" id="WP_344847603.1">
    <property type="nucleotide sequence ID" value="NZ_BAABDF010000007.1"/>
</dbReference>
<evidence type="ECO:0000313" key="4">
    <source>
        <dbReference type="EMBL" id="GAA3874272.1"/>
    </source>
</evidence>
<protein>
    <submittedName>
        <fullName evidence="4">Glycosyl transferase family protein</fullName>
    </submittedName>
</protein>
<dbReference type="Gene3D" id="1.20.970.10">
    <property type="entry name" value="Transferase, Pyrimidine Nucleoside Phosphorylase, Chain C"/>
    <property type="match status" value="1"/>
</dbReference>
<dbReference type="SUPFAM" id="SSF47648">
    <property type="entry name" value="Nucleoside phosphorylase/phosphoribosyltransferase N-terminal domain"/>
    <property type="match status" value="1"/>
</dbReference>
<keyword evidence="5" id="KW-1185">Reference proteome</keyword>
<comment type="caution">
    <text evidence="4">The sequence shown here is derived from an EMBL/GenBank/DDBJ whole genome shotgun (WGS) entry which is preliminary data.</text>
</comment>
<feature type="domain" description="Glycosyl transferase family 3 N-terminal" evidence="3">
    <location>
        <begin position="9"/>
        <end position="72"/>
    </location>
</feature>
<dbReference type="PANTHER" id="PTHR43285:SF2">
    <property type="entry name" value="ANTHRANILATE PHOSPHORIBOSYLTRANSFERASE"/>
    <property type="match status" value="1"/>
</dbReference>
<dbReference type="SUPFAM" id="SSF52418">
    <property type="entry name" value="Nucleoside phosphorylase/phosphoribosyltransferase catalytic domain"/>
    <property type="match status" value="1"/>
</dbReference>
<dbReference type="InterPro" id="IPR005940">
    <property type="entry name" value="Anthranilate_Pribosyl_Tfrase"/>
</dbReference>
<evidence type="ECO:0000313" key="5">
    <source>
        <dbReference type="Proteomes" id="UP001399917"/>
    </source>
</evidence>
<evidence type="ECO:0000256" key="2">
    <source>
        <dbReference type="ARBA" id="ARBA00022679"/>
    </source>
</evidence>
<keyword evidence="2 4" id="KW-0808">Transferase</keyword>
<organism evidence="4 5">
    <name type="scientific">Celeribacter arenosi</name>
    <dbReference type="NCBI Taxonomy" id="792649"/>
    <lineage>
        <taxon>Bacteria</taxon>
        <taxon>Pseudomonadati</taxon>
        <taxon>Pseudomonadota</taxon>
        <taxon>Alphaproteobacteria</taxon>
        <taxon>Rhodobacterales</taxon>
        <taxon>Roseobacteraceae</taxon>
        <taxon>Celeribacter</taxon>
    </lineage>
</organism>
<gene>
    <name evidence="4" type="ORF">GCM10022404_25200</name>
</gene>
<dbReference type="Pfam" id="PF02885">
    <property type="entry name" value="Glycos_trans_3N"/>
    <property type="match status" value="1"/>
</dbReference>
<dbReference type="InterPro" id="IPR017459">
    <property type="entry name" value="Glycosyl_Trfase_fam3_N_dom"/>
</dbReference>
<dbReference type="GO" id="GO:0016740">
    <property type="term" value="F:transferase activity"/>
    <property type="evidence" value="ECO:0007669"/>
    <property type="project" value="UniProtKB-KW"/>
</dbReference>